<keyword evidence="2" id="KW-0732">Signal</keyword>
<feature type="chain" id="PRO_5032549436" evidence="2">
    <location>
        <begin position="19"/>
        <end position="215"/>
    </location>
</feature>
<evidence type="ECO:0000313" key="4">
    <source>
        <dbReference type="Proteomes" id="UP000652761"/>
    </source>
</evidence>
<feature type="region of interest" description="Disordered" evidence="1">
    <location>
        <begin position="153"/>
        <end position="215"/>
    </location>
</feature>
<gene>
    <name evidence="3" type="ORF">Taro_005573</name>
</gene>
<feature type="signal peptide" evidence="2">
    <location>
        <begin position="1"/>
        <end position="18"/>
    </location>
</feature>
<comment type="caution">
    <text evidence="3">The sequence shown here is derived from an EMBL/GenBank/DDBJ whole genome shotgun (WGS) entry which is preliminary data.</text>
</comment>
<evidence type="ECO:0000313" key="3">
    <source>
        <dbReference type="EMBL" id="MQL73229.1"/>
    </source>
</evidence>
<protein>
    <submittedName>
        <fullName evidence="3">Uncharacterized protein</fullName>
    </submittedName>
</protein>
<accession>A0A843TY92</accession>
<keyword evidence="4" id="KW-1185">Reference proteome</keyword>
<evidence type="ECO:0000256" key="2">
    <source>
        <dbReference type="SAM" id="SignalP"/>
    </source>
</evidence>
<sequence>MLADAWLQLWWMAREVRGGPGPRLTWMIMLRLERSESNGPWPDRVVVGWSRDDAGAGGGNGYNQPGGRVGIHDQRGLTEALKRADLLSEAEGNDEPVVTKIATRSASHSSSQWTEDSSLGEEEEVAGLALNHPVWRDIYPIILEWAERGIMGKSPNPGRGNQGQALEKEGVCSRRSRSGRSASVEEEEIAIQKLLKQSSADQEEEEEEGKEEEEE</sequence>
<reference evidence="3" key="1">
    <citation type="submission" date="2017-07" db="EMBL/GenBank/DDBJ databases">
        <title>Taro Niue Genome Assembly and Annotation.</title>
        <authorList>
            <person name="Atibalentja N."/>
            <person name="Keating K."/>
            <person name="Fields C.J."/>
        </authorList>
    </citation>
    <scope>NUCLEOTIDE SEQUENCE</scope>
    <source>
        <strain evidence="3">Niue_2</strain>
        <tissue evidence="3">Leaf</tissue>
    </source>
</reference>
<organism evidence="3 4">
    <name type="scientific">Colocasia esculenta</name>
    <name type="common">Wild taro</name>
    <name type="synonym">Arum esculentum</name>
    <dbReference type="NCBI Taxonomy" id="4460"/>
    <lineage>
        <taxon>Eukaryota</taxon>
        <taxon>Viridiplantae</taxon>
        <taxon>Streptophyta</taxon>
        <taxon>Embryophyta</taxon>
        <taxon>Tracheophyta</taxon>
        <taxon>Spermatophyta</taxon>
        <taxon>Magnoliopsida</taxon>
        <taxon>Liliopsida</taxon>
        <taxon>Araceae</taxon>
        <taxon>Aroideae</taxon>
        <taxon>Colocasieae</taxon>
        <taxon>Colocasia</taxon>
    </lineage>
</organism>
<dbReference type="EMBL" id="NMUH01000158">
    <property type="protein sequence ID" value="MQL73229.1"/>
    <property type="molecule type" value="Genomic_DNA"/>
</dbReference>
<dbReference type="Proteomes" id="UP000652761">
    <property type="component" value="Unassembled WGS sequence"/>
</dbReference>
<proteinExistence type="predicted"/>
<name>A0A843TY92_COLES</name>
<feature type="compositionally biased region" description="Acidic residues" evidence="1">
    <location>
        <begin position="201"/>
        <end position="215"/>
    </location>
</feature>
<evidence type="ECO:0000256" key="1">
    <source>
        <dbReference type="SAM" id="MobiDB-lite"/>
    </source>
</evidence>
<dbReference type="AlphaFoldDB" id="A0A843TY92"/>